<keyword evidence="2" id="KW-1185">Reference proteome</keyword>
<organism evidence="1 2">
    <name type="scientific">Holotrichia oblita</name>
    <name type="common">Chafer beetle</name>
    <dbReference type="NCBI Taxonomy" id="644536"/>
    <lineage>
        <taxon>Eukaryota</taxon>
        <taxon>Metazoa</taxon>
        <taxon>Ecdysozoa</taxon>
        <taxon>Arthropoda</taxon>
        <taxon>Hexapoda</taxon>
        <taxon>Insecta</taxon>
        <taxon>Pterygota</taxon>
        <taxon>Neoptera</taxon>
        <taxon>Endopterygota</taxon>
        <taxon>Coleoptera</taxon>
        <taxon>Polyphaga</taxon>
        <taxon>Scarabaeiformia</taxon>
        <taxon>Scarabaeidae</taxon>
        <taxon>Melolonthinae</taxon>
        <taxon>Holotrichia</taxon>
    </lineage>
</organism>
<gene>
    <name evidence="1" type="ORF">MML48_7g00011790</name>
</gene>
<evidence type="ECO:0000313" key="1">
    <source>
        <dbReference type="EMBL" id="KAI4457883.1"/>
    </source>
</evidence>
<dbReference type="Proteomes" id="UP001056778">
    <property type="component" value="Chromosome 7"/>
</dbReference>
<comment type="caution">
    <text evidence="1">The sequence shown here is derived from an EMBL/GenBank/DDBJ whole genome shotgun (WGS) entry which is preliminary data.</text>
</comment>
<dbReference type="EMBL" id="CM043021">
    <property type="protein sequence ID" value="KAI4457883.1"/>
    <property type="molecule type" value="Genomic_DNA"/>
</dbReference>
<sequence length="929" mass="100776">MQGITCEVDIRSALWHRQPNYWRRPATEGEIPYQVSLRRSYNDVHFCGGILISAKHVLVAAHCMYYTWGGLLPPIVVSVVVGQLTLPITNQSVYRNASLITVHSEFDKYSMANDIAIIEVDESFPVDVNHLIRTIHLRNDSISSGICFVSGWGVEEYGSDVVSEILLITEVNIVNFSTCQSMYNPNVTLSEGMLCAGHPNGRTDACKGDSGGPLVCDGLLTGIVSTGTGCGSPKYPGIYTEISHFLSWIKSVVGESTSTTNSSFQDNNNTSSSTSFLSDKILDNNNGIKSRFCSMVAATHGLPTTTNPLDVDTADSSNTRIVGGIVATNRTQFAYQLGPSSSVLQYVNVPIFPQANCSAAYEGLVTNSMICAGYKEGGKDACQGGIPSNALRFVNVPIISHAQCVIAYGNAILTGMICAGYYGRDACMGDSGGPMICDGNQVGVVSWGVGCGFENYPGVYASVPHYRSWILEQQARAVATNMIVVYMELSERILAAPTHAEQGQLNQTNRIIGGQPVLHRSQFPFQVSLRYNAWPMCGASIIDNRHLLTAAHCVTDDRGRLRNKSRYHAVVGDLRTNINSPTTVIRRILNIFVHENYNPSTIVSDVAVLRIESLIFNANINSIPLAANLPPPNTNCTISGWGLTDFEGDPSPILLFAHVLLLSHQTCLQSYGSYLLGGMICAGFPGRDSCSGDSGGPLVCNGVQIGIVSWGVRCGDLEFPGVYASVPTYVDWIRTQQRRSAASHAVMHGYVILLNVILYISYTVPACGGSIIDNRHVLTAAHCVTNNRGQVQPPSRFLAVVGDLRTDITSPTTVVRRVTHIFVHEQYNPRTIASDVAVLRVENMTFNTNIGSIQLAQNLPPNNTNCTVSGWGHMYYEGPPSPRLLYVGVPFLTDEVCQNALGNDFRRGSMICAGYEGRDACAVMYFTNT</sequence>
<name>A0ACB9SRY8_HOLOL</name>
<protein>
    <submittedName>
        <fullName evidence="1">Polyserase-related</fullName>
    </submittedName>
</protein>
<proteinExistence type="predicted"/>
<evidence type="ECO:0000313" key="2">
    <source>
        <dbReference type="Proteomes" id="UP001056778"/>
    </source>
</evidence>
<reference evidence="1" key="1">
    <citation type="submission" date="2022-04" db="EMBL/GenBank/DDBJ databases">
        <title>Chromosome-scale genome assembly of Holotrichia oblita Faldermann.</title>
        <authorList>
            <person name="Rongchong L."/>
        </authorList>
    </citation>
    <scope>NUCLEOTIDE SEQUENCE</scope>
    <source>
        <strain evidence="1">81SQS9</strain>
    </source>
</reference>
<accession>A0ACB9SRY8</accession>